<keyword evidence="3" id="KW-1185">Reference proteome</keyword>
<protein>
    <recommendedName>
        <fullName evidence="1">Integrase catalytic domain-containing protein</fullName>
    </recommendedName>
</protein>
<dbReference type="InterPro" id="IPR050951">
    <property type="entry name" value="Retrovirus_Pol_polyprotein"/>
</dbReference>
<dbReference type="GO" id="GO:0015074">
    <property type="term" value="P:DNA integration"/>
    <property type="evidence" value="ECO:0007669"/>
    <property type="project" value="InterPro"/>
</dbReference>
<dbReference type="Gene3D" id="3.30.70.270">
    <property type="match status" value="2"/>
</dbReference>
<name>A0AAF0UGI6_SOLVR</name>
<feature type="domain" description="Integrase catalytic" evidence="1">
    <location>
        <begin position="277"/>
        <end position="369"/>
    </location>
</feature>
<dbReference type="InterPro" id="IPR043502">
    <property type="entry name" value="DNA/RNA_pol_sf"/>
</dbReference>
<dbReference type="Proteomes" id="UP001234989">
    <property type="component" value="Chromosome 9"/>
</dbReference>
<evidence type="ECO:0000259" key="1">
    <source>
        <dbReference type="PROSITE" id="PS50994"/>
    </source>
</evidence>
<dbReference type="Gene3D" id="3.10.10.10">
    <property type="entry name" value="HIV Type 1 Reverse Transcriptase, subunit A, domain 1"/>
    <property type="match status" value="1"/>
</dbReference>
<dbReference type="InterPro" id="IPR043128">
    <property type="entry name" value="Rev_trsase/Diguanyl_cyclase"/>
</dbReference>
<dbReference type="InterPro" id="IPR056924">
    <property type="entry name" value="SH3_Tf2-1"/>
</dbReference>
<sequence>MTTKDNREVVVPVNPNMGTMATRVRDFTRMNPPELYVIYRGQELQFQMDTNIEPPLMDSMPVVQELTYVFPNDLLGEPPDRDIDFSIDLKSGSKPIYVPSYYMDPTELKGIEGSVGAVLFSKIDLRFVYHHLKIMASDIPKKTFRTRYGHYELFVMLFNSTNAHATFIELMNAVFRPYLDTFERMREDKFYSKFSKCEFWLDFVAFLGHVVSKEFLQVDPSKIEVVRGWTRPTPIGEKICVSKVGELIRVILEKAHCSQYSIHPGSVKCEHQRLEVSIVSDRGSLFTSHSWKALQHGLGTQLDMSTSFHPQTFGHSKQTIQVLEDILRACVIDFGARWDKHLPLTEFSYNKNYHFSFQMAPFKVVIRFRKKGKLCARFIRPFEILSRVVEVAYKLVLPPSLSVTHPVFHVFILRKYVPDESNVLSLNLVKLGQDFSFEEEPIAILDKQCNSPHSWSLWSVHGGEGMRTPHSWNLDRVHRRLAAFAKVQDIKTRVRGQGFAFV</sequence>
<dbReference type="SUPFAM" id="SSF56672">
    <property type="entry name" value="DNA/RNA polymerases"/>
    <property type="match status" value="1"/>
</dbReference>
<dbReference type="SUPFAM" id="SSF53098">
    <property type="entry name" value="Ribonuclease H-like"/>
    <property type="match status" value="1"/>
</dbReference>
<reference evidence="2" key="1">
    <citation type="submission" date="2023-08" db="EMBL/GenBank/DDBJ databases">
        <title>A de novo genome assembly of Solanum verrucosum Schlechtendal, a Mexican diploid species geographically isolated from the other diploid A-genome species in potato relatives.</title>
        <authorList>
            <person name="Hosaka K."/>
        </authorList>
    </citation>
    <scope>NUCLEOTIDE SEQUENCE</scope>
    <source>
        <tissue evidence="2">Young leaves</tissue>
    </source>
</reference>
<organism evidence="2 3">
    <name type="scientific">Solanum verrucosum</name>
    <dbReference type="NCBI Taxonomy" id="315347"/>
    <lineage>
        <taxon>Eukaryota</taxon>
        <taxon>Viridiplantae</taxon>
        <taxon>Streptophyta</taxon>
        <taxon>Embryophyta</taxon>
        <taxon>Tracheophyta</taxon>
        <taxon>Spermatophyta</taxon>
        <taxon>Magnoliopsida</taxon>
        <taxon>eudicotyledons</taxon>
        <taxon>Gunneridae</taxon>
        <taxon>Pentapetalae</taxon>
        <taxon>asterids</taxon>
        <taxon>lamiids</taxon>
        <taxon>Solanales</taxon>
        <taxon>Solanaceae</taxon>
        <taxon>Solanoideae</taxon>
        <taxon>Solaneae</taxon>
        <taxon>Solanum</taxon>
    </lineage>
</organism>
<dbReference type="Pfam" id="PF24626">
    <property type="entry name" value="SH3_Tf2-1"/>
    <property type="match status" value="1"/>
</dbReference>
<dbReference type="PANTHER" id="PTHR37984">
    <property type="entry name" value="PROTEIN CBG26694"/>
    <property type="match status" value="1"/>
</dbReference>
<dbReference type="InterPro" id="IPR001584">
    <property type="entry name" value="Integrase_cat-core"/>
</dbReference>
<dbReference type="PANTHER" id="PTHR37984:SF5">
    <property type="entry name" value="PROTEIN NYNRIN-LIKE"/>
    <property type="match status" value="1"/>
</dbReference>
<dbReference type="EMBL" id="CP133620">
    <property type="protein sequence ID" value="WMV45388.1"/>
    <property type="molecule type" value="Genomic_DNA"/>
</dbReference>
<dbReference type="PROSITE" id="PS50994">
    <property type="entry name" value="INTEGRASE"/>
    <property type="match status" value="1"/>
</dbReference>
<dbReference type="Gene3D" id="3.30.420.10">
    <property type="entry name" value="Ribonuclease H-like superfamily/Ribonuclease H"/>
    <property type="match status" value="1"/>
</dbReference>
<accession>A0AAF0UGI6</accession>
<evidence type="ECO:0000313" key="2">
    <source>
        <dbReference type="EMBL" id="WMV45388.1"/>
    </source>
</evidence>
<evidence type="ECO:0000313" key="3">
    <source>
        <dbReference type="Proteomes" id="UP001234989"/>
    </source>
</evidence>
<dbReference type="GO" id="GO:0003676">
    <property type="term" value="F:nucleic acid binding"/>
    <property type="evidence" value="ECO:0007669"/>
    <property type="project" value="InterPro"/>
</dbReference>
<dbReference type="InterPro" id="IPR012337">
    <property type="entry name" value="RNaseH-like_sf"/>
</dbReference>
<dbReference type="CDD" id="cd01647">
    <property type="entry name" value="RT_LTR"/>
    <property type="match status" value="1"/>
</dbReference>
<gene>
    <name evidence="2" type="ORF">MTR67_038773</name>
</gene>
<proteinExistence type="predicted"/>
<dbReference type="AlphaFoldDB" id="A0AAF0UGI6"/>
<dbReference type="InterPro" id="IPR036397">
    <property type="entry name" value="RNaseH_sf"/>
</dbReference>